<name>A0A146FVW3_ASPKA</name>
<dbReference type="EMBL" id="BCWF01000029">
    <property type="protein sequence ID" value="GAT29538.1"/>
    <property type="molecule type" value="Genomic_DNA"/>
</dbReference>
<reference evidence="1 2" key="1">
    <citation type="journal article" date="2016" name="DNA Res.">
        <title>Genome sequence of Aspergillus luchuensis NBRC 4314.</title>
        <authorList>
            <person name="Yamada O."/>
            <person name="Machida M."/>
            <person name="Hosoyama A."/>
            <person name="Goto M."/>
            <person name="Takahashi T."/>
            <person name="Futagami T."/>
            <person name="Yamagata Y."/>
            <person name="Takeuchi M."/>
            <person name="Kobayashi T."/>
            <person name="Koike H."/>
            <person name="Abe K."/>
            <person name="Asai K."/>
            <person name="Arita M."/>
            <person name="Fujita N."/>
            <person name="Fukuda K."/>
            <person name="Higa K."/>
            <person name="Horikawa H."/>
            <person name="Ishikawa T."/>
            <person name="Jinno K."/>
            <person name="Kato Y."/>
            <person name="Kirimura K."/>
            <person name="Mizutani O."/>
            <person name="Nakasone K."/>
            <person name="Sano M."/>
            <person name="Shiraishi Y."/>
            <person name="Tsukahara M."/>
            <person name="Gomi K."/>
        </authorList>
    </citation>
    <scope>NUCLEOTIDE SEQUENCE [LARGE SCALE GENOMIC DNA]</scope>
    <source>
        <strain evidence="1 2">RIB 2604</strain>
    </source>
</reference>
<gene>
    <name evidence="1" type="ORF">RIB2604_03000690</name>
</gene>
<comment type="caution">
    <text evidence="1">The sequence shown here is derived from an EMBL/GenBank/DDBJ whole genome shotgun (WGS) entry which is preliminary data.</text>
</comment>
<dbReference type="Proteomes" id="UP000075230">
    <property type="component" value="Unassembled WGS sequence"/>
</dbReference>
<sequence>MDISQLSTQLTEAPTHFPNCCLSISSTLIAHLAWLLPKSPAFTLSIGCGSGLLEALILHNHPSVHITGIEVSTSVNRYLAEEDFDVVSGTWDLYARAPQAAAWMLVYPREPKLVSKYIELYGDGPESSVQMILWLGPRADWADYEPCFRNSSFSDVCIPENVGMMEFEMLAVMRRRQGREIVEFLAASRWVRRQDLRKMQEVR</sequence>
<dbReference type="AlphaFoldDB" id="A0A146FVW3"/>
<proteinExistence type="predicted"/>
<dbReference type="InterPro" id="IPR029063">
    <property type="entry name" value="SAM-dependent_MTases_sf"/>
</dbReference>
<dbReference type="SUPFAM" id="SSF53335">
    <property type="entry name" value="S-adenosyl-L-methionine-dependent methyltransferases"/>
    <property type="match status" value="1"/>
</dbReference>
<evidence type="ECO:0000313" key="1">
    <source>
        <dbReference type="EMBL" id="GAT29538.1"/>
    </source>
</evidence>
<evidence type="ECO:0000313" key="2">
    <source>
        <dbReference type="Proteomes" id="UP000075230"/>
    </source>
</evidence>
<organism evidence="1 2">
    <name type="scientific">Aspergillus kawachii</name>
    <name type="common">White koji mold</name>
    <name type="synonym">Aspergillus awamori var. kawachi</name>
    <dbReference type="NCBI Taxonomy" id="1069201"/>
    <lineage>
        <taxon>Eukaryota</taxon>
        <taxon>Fungi</taxon>
        <taxon>Dikarya</taxon>
        <taxon>Ascomycota</taxon>
        <taxon>Pezizomycotina</taxon>
        <taxon>Eurotiomycetes</taxon>
        <taxon>Eurotiomycetidae</taxon>
        <taxon>Eurotiales</taxon>
        <taxon>Aspergillaceae</taxon>
        <taxon>Aspergillus</taxon>
        <taxon>Aspergillus subgen. Circumdati</taxon>
    </lineage>
</organism>
<reference evidence="2" key="2">
    <citation type="submission" date="2016-02" db="EMBL/GenBank/DDBJ databases">
        <title>Genome sequencing of Aspergillus luchuensis NBRC 4314.</title>
        <authorList>
            <person name="Yamada O."/>
        </authorList>
    </citation>
    <scope>NUCLEOTIDE SEQUENCE [LARGE SCALE GENOMIC DNA]</scope>
    <source>
        <strain evidence="2">RIB 2604</strain>
    </source>
</reference>
<protein>
    <submittedName>
        <fullName evidence="1">UMTA</fullName>
    </submittedName>
</protein>
<dbReference type="VEuPathDB" id="FungiDB:ASPFODRAFT_47089"/>
<accession>A0A146FVW3</accession>